<gene>
    <name evidence="1" type="ORF">C2845_PM05G10990</name>
</gene>
<dbReference type="Proteomes" id="UP000275267">
    <property type="component" value="Unassembled WGS sequence"/>
</dbReference>
<evidence type="ECO:0000313" key="2">
    <source>
        <dbReference type="Proteomes" id="UP000275267"/>
    </source>
</evidence>
<evidence type="ECO:0000313" key="1">
    <source>
        <dbReference type="EMBL" id="RLN28825.1"/>
    </source>
</evidence>
<reference evidence="2" key="1">
    <citation type="journal article" date="2019" name="Nat. Commun.">
        <title>The genome of broomcorn millet.</title>
        <authorList>
            <person name="Zou C."/>
            <person name="Miki D."/>
            <person name="Li D."/>
            <person name="Tang Q."/>
            <person name="Xiao L."/>
            <person name="Rajput S."/>
            <person name="Deng P."/>
            <person name="Jia W."/>
            <person name="Huang R."/>
            <person name="Zhang M."/>
            <person name="Sun Y."/>
            <person name="Hu J."/>
            <person name="Fu X."/>
            <person name="Schnable P.S."/>
            <person name="Li F."/>
            <person name="Zhang H."/>
            <person name="Feng B."/>
            <person name="Zhu X."/>
            <person name="Liu R."/>
            <person name="Schnable J.C."/>
            <person name="Zhu J.-K."/>
            <person name="Zhang H."/>
        </authorList>
    </citation>
    <scope>NUCLEOTIDE SEQUENCE [LARGE SCALE GENOMIC DNA]</scope>
</reference>
<accession>A0A3L6SZ84</accession>
<name>A0A3L6SZ84_PANMI</name>
<dbReference type="EMBL" id="PQIB02000003">
    <property type="protein sequence ID" value="RLN28825.1"/>
    <property type="molecule type" value="Genomic_DNA"/>
</dbReference>
<keyword evidence="2" id="KW-1185">Reference proteome</keyword>
<comment type="caution">
    <text evidence="1">The sequence shown here is derived from an EMBL/GenBank/DDBJ whole genome shotgun (WGS) entry which is preliminary data.</text>
</comment>
<proteinExistence type="predicted"/>
<dbReference type="AlphaFoldDB" id="A0A3L6SZ84"/>
<protein>
    <submittedName>
        <fullName evidence="1">Uncharacterized protein</fullName>
    </submittedName>
</protein>
<sequence length="63" mass="6977">MMLNLSGALILSAARKPVRARLTPFVGLSMCCLFLTHNNTEQLMMKSTIRMVTTGHIAIVNQM</sequence>
<organism evidence="1 2">
    <name type="scientific">Panicum miliaceum</name>
    <name type="common">Proso millet</name>
    <name type="synonym">Broomcorn millet</name>
    <dbReference type="NCBI Taxonomy" id="4540"/>
    <lineage>
        <taxon>Eukaryota</taxon>
        <taxon>Viridiplantae</taxon>
        <taxon>Streptophyta</taxon>
        <taxon>Embryophyta</taxon>
        <taxon>Tracheophyta</taxon>
        <taxon>Spermatophyta</taxon>
        <taxon>Magnoliopsida</taxon>
        <taxon>Liliopsida</taxon>
        <taxon>Poales</taxon>
        <taxon>Poaceae</taxon>
        <taxon>PACMAD clade</taxon>
        <taxon>Panicoideae</taxon>
        <taxon>Panicodae</taxon>
        <taxon>Paniceae</taxon>
        <taxon>Panicinae</taxon>
        <taxon>Panicum</taxon>
        <taxon>Panicum sect. Panicum</taxon>
    </lineage>
</organism>